<sequence>MSAKRPFPVNPVLVAIAVAYRNTRMIADAVLPKIPVGLESFKWYEYDKAERFALPNTEVSRKGVTSEVEFSADERTDSTKDYGLEDAIPQTDIDNAREGYDPLSHAAQALTDLIHLGREVRVAKVAFDTASHGTVEAVENAMKFDNKDADLLSYFLEMLDKPLMRPNTLNIGRREWTQLRTNRSIVAAMHGNSGEKGSATARQVAELLELETVNIGEAHVNIAKKGKQPTIERAWKDHCCFTYINPAATTENGAITWGFTGQFDDWFAADWHDNDIGLKGGRRVRVGEQVKELVVAKDCGLLLKDVLGYTLS</sequence>
<accession>A0A081MYL6</accession>
<name>A0A081MYL6_9GAMM</name>
<reference evidence="1 2" key="1">
    <citation type="submission" date="2014-06" db="EMBL/GenBank/DDBJ databases">
        <title>Whole Genome Sequences of Three Symbiotic Endozoicomonas Bacteria.</title>
        <authorList>
            <person name="Neave M.J."/>
            <person name="Apprill A."/>
            <person name="Voolstra C.R."/>
        </authorList>
    </citation>
    <scope>NUCLEOTIDE SEQUENCE [LARGE SCALE GENOMIC DNA]</scope>
    <source>
        <strain evidence="1 2">LMG 24815</strain>
    </source>
</reference>
<dbReference type="AlphaFoldDB" id="A0A081MYL6"/>
<dbReference type="RefSeq" id="WP_034879998.1">
    <property type="nucleotide sequence ID" value="NZ_JOKG01000009.1"/>
</dbReference>
<proteinExistence type="predicted"/>
<keyword evidence="2" id="KW-1185">Reference proteome</keyword>
<dbReference type="eggNOG" id="ENOG502Z7K7">
    <property type="taxonomic scope" value="Bacteria"/>
</dbReference>
<evidence type="ECO:0000313" key="2">
    <source>
        <dbReference type="Proteomes" id="UP000028006"/>
    </source>
</evidence>
<evidence type="ECO:0008006" key="3">
    <source>
        <dbReference type="Google" id="ProtNLM"/>
    </source>
</evidence>
<protein>
    <recommendedName>
        <fullName evidence="3">Capsid protein</fullName>
    </recommendedName>
</protein>
<dbReference type="Proteomes" id="UP000028006">
    <property type="component" value="Unassembled WGS sequence"/>
</dbReference>
<dbReference type="EMBL" id="JOKG01000009">
    <property type="protein sequence ID" value="KEQ11289.1"/>
    <property type="molecule type" value="Genomic_DNA"/>
</dbReference>
<dbReference type="Gene3D" id="3.90.1690.10">
    <property type="entry name" value="phage-related protein like domain"/>
    <property type="match status" value="1"/>
</dbReference>
<organism evidence="1 2">
    <name type="scientific">Endozoicomonas montiporae</name>
    <dbReference type="NCBI Taxonomy" id="1027273"/>
    <lineage>
        <taxon>Bacteria</taxon>
        <taxon>Pseudomonadati</taxon>
        <taxon>Pseudomonadota</taxon>
        <taxon>Gammaproteobacteria</taxon>
        <taxon>Oceanospirillales</taxon>
        <taxon>Endozoicomonadaceae</taxon>
        <taxon>Endozoicomonas</taxon>
    </lineage>
</organism>
<comment type="caution">
    <text evidence="1">The sequence shown here is derived from an EMBL/GenBank/DDBJ whole genome shotgun (WGS) entry which is preliminary data.</text>
</comment>
<evidence type="ECO:0000313" key="1">
    <source>
        <dbReference type="EMBL" id="KEQ11289.1"/>
    </source>
</evidence>
<gene>
    <name evidence="1" type="ORF">GZ77_26105</name>
</gene>
<dbReference type="InterPro" id="IPR053738">
    <property type="entry name" value="Lambda_capsid_assembly"/>
</dbReference>